<evidence type="ECO:0000256" key="3">
    <source>
        <dbReference type="ARBA" id="ARBA00023277"/>
    </source>
</evidence>
<dbReference type="PANTHER" id="PTHR31268">
    <property type="match status" value="1"/>
</dbReference>
<reference evidence="5" key="1">
    <citation type="submission" date="2021-01" db="EMBL/GenBank/DDBJ databases">
        <authorList>
            <person name="Corre E."/>
            <person name="Pelletier E."/>
            <person name="Niang G."/>
            <person name="Scheremetjew M."/>
            <person name="Finn R."/>
            <person name="Kale V."/>
            <person name="Holt S."/>
            <person name="Cochrane G."/>
            <person name="Meng A."/>
            <person name="Brown T."/>
            <person name="Cohen L."/>
        </authorList>
    </citation>
    <scope>NUCLEOTIDE SEQUENCE</scope>
    <source>
        <strain evidence="5">Clade-D-RCC2572</strain>
    </source>
</reference>
<sequence length="831" mass="90871">MTRDAFAHDVADVFRGIGPHVEVVRDAPDAEAATMKVTDARTSAWNLRADRSASRHVVRLAASMACTKFVASARCKLWWMTPAWGSSGEDVPAETQFLLMELEDGAGFACALPTSGNIFRSTLEGTSRGELNLIVESNCADESAIRVDSVMVMATARSPYDAIHAAMERAQRALGTFELLENKKIPLSADVFGWCSWDAFYTDVTPTGIEHGVQTLREGGTPARFVIIDDGWQSVLPDKSYRKASVKDKTIPDPDAVVKPPPTTSAAPPPGFLAALAASFYWNRLHASKFRSFTWHVFRLLMNYVFFNMVKLVVAGMSNFNHRVYAVKANHKFQALDDKMKRTLSQRVLDKTLPKFFRKRNQTSKLNLPAAELVDGLEKVVTKIKTDFGVQYVYCWHALLGYWGGIHPDEENVAKYGAVLKYPRHTPGLLSIEPSQAWDPLTIGGVGVPSPETIAHFYVVMHDYLSASGVDGVKVDAQAVIGALGYKNGGGPSFARRVHAALEESVTAHFPDNGIINCMCHSTENIYNFKSSAVARASDDFYPTNEASHTVHIANVVYNSIFMGEIVLPDWDMFQSANESGALHAAARAIGGCPVYVSDHPGQHDFDVLRQLVLPSGNVLRCRSTGRPTRDCLFKDVTRDGRSALKVWNRNYVNSVVAVFNIQGASWSRTKNQFVSHEKPIAPASADVCPRDVEGIKERSIEGARFVVRSHRRGDIRVLELKETVSVMLAHKDWEIFTIAELLVSGAVEFAALGLSAMMNGGGAVLSVDSIGTDVNIRAYGLGDLVCYASKEPTSVAVDGVVVPSAFDSRSGALVVSLGAIENVHSVNIKW</sequence>
<dbReference type="EMBL" id="HBEW01003788">
    <property type="protein sequence ID" value="CAD8581131.1"/>
    <property type="molecule type" value="Transcribed_RNA"/>
</dbReference>
<dbReference type="PANTHER" id="PTHR31268:SF32">
    <property type="entry name" value="GALACTINOL--SUCROSE GALACTOSYLTRANSFERASE 2-RELATED"/>
    <property type="match status" value="1"/>
</dbReference>
<dbReference type="AlphaFoldDB" id="A0A6U0AUI9"/>
<keyword evidence="3" id="KW-0119">Carbohydrate metabolism</keyword>
<evidence type="ECO:0000256" key="4">
    <source>
        <dbReference type="ARBA" id="ARBA00049426"/>
    </source>
</evidence>
<proteinExistence type="inferred from homology"/>
<name>A0A6U0AUI9_9CHLO</name>
<evidence type="ECO:0000256" key="2">
    <source>
        <dbReference type="ARBA" id="ARBA00012708"/>
    </source>
</evidence>
<dbReference type="SUPFAM" id="SSF51445">
    <property type="entry name" value="(Trans)glycosidases"/>
    <property type="match status" value="1"/>
</dbReference>
<dbReference type="GO" id="GO:0047274">
    <property type="term" value="F:galactinol-sucrose galactosyltransferase activity"/>
    <property type="evidence" value="ECO:0007669"/>
    <property type="project" value="UniProtKB-EC"/>
</dbReference>
<dbReference type="Gene3D" id="3.20.20.70">
    <property type="entry name" value="Aldolase class I"/>
    <property type="match status" value="1"/>
</dbReference>
<comment type="similarity">
    <text evidence="1">Belongs to the glycosyl hydrolases 36 family.</text>
</comment>
<dbReference type="EC" id="2.4.1.82" evidence="2"/>
<gene>
    <name evidence="5" type="ORF">OMED0929_LOCUS3172</name>
</gene>
<dbReference type="InterPro" id="IPR017853">
    <property type="entry name" value="GH"/>
</dbReference>
<comment type="catalytic activity">
    <reaction evidence="4">
        <text>alpha-D-galactosyl-(1-&gt;3)-1D-myo-inositol + sucrose = raffinose + myo-inositol</text>
        <dbReference type="Rhea" id="RHEA:20161"/>
        <dbReference type="ChEBI" id="CHEBI:16634"/>
        <dbReference type="ChEBI" id="CHEBI:17268"/>
        <dbReference type="ChEBI" id="CHEBI:17505"/>
        <dbReference type="ChEBI" id="CHEBI:17992"/>
        <dbReference type="EC" id="2.4.1.82"/>
    </reaction>
</comment>
<dbReference type="Pfam" id="PF05691">
    <property type="entry name" value="Raffinose_syn"/>
    <property type="match status" value="2"/>
</dbReference>
<evidence type="ECO:0000256" key="1">
    <source>
        <dbReference type="ARBA" id="ARBA00007240"/>
    </source>
</evidence>
<evidence type="ECO:0000313" key="5">
    <source>
        <dbReference type="EMBL" id="CAD8581131.1"/>
    </source>
</evidence>
<accession>A0A6U0AUI9</accession>
<dbReference type="InterPro" id="IPR008811">
    <property type="entry name" value="Glycosyl_hydrolases_36"/>
</dbReference>
<organism evidence="5">
    <name type="scientific">Ostreococcus mediterraneus</name>
    <dbReference type="NCBI Taxonomy" id="1486918"/>
    <lineage>
        <taxon>Eukaryota</taxon>
        <taxon>Viridiplantae</taxon>
        <taxon>Chlorophyta</taxon>
        <taxon>Mamiellophyceae</taxon>
        <taxon>Mamiellales</taxon>
        <taxon>Bathycoccaceae</taxon>
        <taxon>Ostreococcus</taxon>
    </lineage>
</organism>
<protein>
    <recommendedName>
        <fullName evidence="2">galactinol--sucrose galactosyltransferase</fullName>
        <ecNumber evidence="2">2.4.1.82</ecNumber>
    </recommendedName>
</protein>
<dbReference type="InterPro" id="IPR013785">
    <property type="entry name" value="Aldolase_TIM"/>
</dbReference>